<reference evidence="9" key="1">
    <citation type="submission" date="2022-03" db="EMBL/GenBank/DDBJ databases">
        <title>Genomic Encyclopedia of Type Strains, Phase III (KMG-III): the genomes of soil and plant-associated and newly described type strains.</title>
        <authorList>
            <person name="Whitman W."/>
        </authorList>
    </citation>
    <scope>NUCLEOTIDE SEQUENCE</scope>
    <source>
        <strain evidence="9">ANL 6-2</strain>
    </source>
</reference>
<evidence type="ECO:0000256" key="1">
    <source>
        <dbReference type="ARBA" id="ARBA00022485"/>
    </source>
</evidence>
<dbReference type="EC" id="1.8.1.2" evidence="9"/>
<dbReference type="SUPFAM" id="SSF55124">
    <property type="entry name" value="Nitrite/Sulfite reductase N-terminal domain-like"/>
    <property type="match status" value="2"/>
</dbReference>
<evidence type="ECO:0000256" key="6">
    <source>
        <dbReference type="ARBA" id="ARBA00023014"/>
    </source>
</evidence>
<evidence type="ECO:0000259" key="8">
    <source>
        <dbReference type="Pfam" id="PF03460"/>
    </source>
</evidence>
<dbReference type="Pfam" id="PF01077">
    <property type="entry name" value="NIR_SIR"/>
    <property type="match status" value="2"/>
</dbReference>
<comment type="caution">
    <text evidence="9">The sequence shown here is derived from an EMBL/GenBank/DDBJ whole genome shotgun (WGS) entry which is preliminary data.</text>
</comment>
<name>A0AAE3KHB8_9GAMM</name>
<keyword evidence="5" id="KW-0408">Iron</keyword>
<keyword evidence="6" id="KW-0411">Iron-sulfur</keyword>
<evidence type="ECO:0000313" key="9">
    <source>
        <dbReference type="EMBL" id="MCP1676192.1"/>
    </source>
</evidence>
<feature type="domain" description="Nitrite/sulphite reductase 4Fe-4S" evidence="7">
    <location>
        <begin position="413"/>
        <end position="547"/>
    </location>
</feature>
<dbReference type="InterPro" id="IPR036136">
    <property type="entry name" value="Nit/Sulf_reduc_fer-like_dom_sf"/>
</dbReference>
<dbReference type="InterPro" id="IPR045854">
    <property type="entry name" value="NO2/SO3_Rdtase_4Fe4S_sf"/>
</dbReference>
<sequence>MYRYDSDDQALVDERVVQFRDQTRRYLDGKLTEDQFRPLRLMNGLYIQRHAPMLRVSIPYGLLGSDQLRMLGSIARRYDRGYGHITTRQNIQFNWPTLESVPDILADLASVQMHAIQTSGNCIRNITSDHLAGVADDEVADPRPYCELIRQWATLHPEFSYLPRKFKIAVTGSRTDRAATQVHDIGLRLVRDDNGELGVEVLVGGGLGRTPIIGEVLRPFLPLRHLLSYLEAILRVYNLLGRRDNKYKSRIKILVRAMGVEAFRERVEEHWQHLREQPELTLEPEDIETVSAHFAPPPYRDDVDASGVQSLLETDPAFARWYARNTRKHGRDGYRIVFVSLKKPGIAPGDITDIQLEGLADLADRYSFGEARATHTQNLVLADVPLDALDGLWRDLDALGLATPNIGTAADMICCPGLDFCSLANAGSIDVAAAIHERFDDLDYLYDLGDLRINMSGCMNACGHHHVAHIGVLGVDKKGREFYQLTLGGSSADAAALGDRIGPAVPKDQVVDTLEALLDTFVALREGEESFLDTYRRVGIQPFKEQAYANAH</sequence>
<evidence type="ECO:0000256" key="3">
    <source>
        <dbReference type="ARBA" id="ARBA00022723"/>
    </source>
</evidence>
<evidence type="ECO:0000256" key="5">
    <source>
        <dbReference type="ARBA" id="ARBA00023004"/>
    </source>
</evidence>
<keyword evidence="1" id="KW-0004">4Fe-4S</keyword>
<keyword evidence="2" id="KW-0349">Heme</keyword>
<evidence type="ECO:0000259" key="7">
    <source>
        <dbReference type="Pfam" id="PF01077"/>
    </source>
</evidence>
<evidence type="ECO:0000313" key="10">
    <source>
        <dbReference type="Proteomes" id="UP001205843"/>
    </source>
</evidence>
<keyword evidence="4 9" id="KW-0560">Oxidoreductase</keyword>
<dbReference type="SUPFAM" id="SSF56014">
    <property type="entry name" value="Nitrite and sulphite reductase 4Fe-4S domain-like"/>
    <property type="match status" value="2"/>
</dbReference>
<dbReference type="Pfam" id="PF03460">
    <property type="entry name" value="NIR_SIR_ferr"/>
    <property type="match status" value="2"/>
</dbReference>
<gene>
    <name evidence="9" type="ORF">J2T57_003351</name>
</gene>
<organism evidence="9 10">
    <name type="scientific">Natronocella acetinitrilica</name>
    <dbReference type="NCBI Taxonomy" id="414046"/>
    <lineage>
        <taxon>Bacteria</taxon>
        <taxon>Pseudomonadati</taxon>
        <taxon>Pseudomonadota</taxon>
        <taxon>Gammaproteobacteria</taxon>
        <taxon>Chromatiales</taxon>
        <taxon>Ectothiorhodospiraceae</taxon>
        <taxon>Natronocella</taxon>
    </lineage>
</organism>
<feature type="domain" description="Nitrite/sulphite reductase 4Fe-4S" evidence="7">
    <location>
        <begin position="119"/>
        <end position="273"/>
    </location>
</feature>
<dbReference type="InterPro" id="IPR006067">
    <property type="entry name" value="NO2/SO3_Rdtase_4Fe4S_dom"/>
</dbReference>
<dbReference type="PANTHER" id="PTHR32439:SF9">
    <property type="entry name" value="BLR3264 PROTEIN"/>
    <property type="match status" value="1"/>
</dbReference>
<dbReference type="PANTHER" id="PTHR32439">
    <property type="entry name" value="FERREDOXIN--NITRITE REDUCTASE, CHLOROPLASTIC"/>
    <property type="match status" value="1"/>
</dbReference>
<evidence type="ECO:0000256" key="4">
    <source>
        <dbReference type="ARBA" id="ARBA00023002"/>
    </source>
</evidence>
<dbReference type="Gene3D" id="3.90.480.20">
    <property type="match status" value="2"/>
</dbReference>
<keyword evidence="10" id="KW-1185">Reference proteome</keyword>
<dbReference type="AlphaFoldDB" id="A0AAE3KHB8"/>
<dbReference type="GO" id="GO:0046872">
    <property type="term" value="F:metal ion binding"/>
    <property type="evidence" value="ECO:0007669"/>
    <property type="project" value="UniProtKB-KW"/>
</dbReference>
<dbReference type="EMBL" id="JALJXV010000008">
    <property type="protein sequence ID" value="MCP1676192.1"/>
    <property type="molecule type" value="Genomic_DNA"/>
</dbReference>
<dbReference type="RefSeq" id="WP_253481296.1">
    <property type="nucleotide sequence ID" value="NZ_JALJXV010000008.1"/>
</dbReference>
<dbReference type="InterPro" id="IPR005117">
    <property type="entry name" value="NiRdtase/SiRdtase_haem-b_fer"/>
</dbReference>
<keyword evidence="3" id="KW-0479">Metal-binding</keyword>
<dbReference type="GO" id="GO:0051539">
    <property type="term" value="F:4 iron, 4 sulfur cluster binding"/>
    <property type="evidence" value="ECO:0007669"/>
    <property type="project" value="UniProtKB-KW"/>
</dbReference>
<feature type="domain" description="Nitrite/Sulfite reductase ferredoxin-like" evidence="8">
    <location>
        <begin position="332"/>
        <end position="398"/>
    </location>
</feature>
<dbReference type="InterPro" id="IPR051329">
    <property type="entry name" value="NIR_SIR_4Fe-4S"/>
</dbReference>
<evidence type="ECO:0000256" key="2">
    <source>
        <dbReference type="ARBA" id="ARBA00022617"/>
    </source>
</evidence>
<dbReference type="GO" id="GO:0004783">
    <property type="term" value="F:sulfite reductase (NADPH) activity"/>
    <property type="evidence" value="ECO:0007669"/>
    <property type="project" value="UniProtKB-EC"/>
</dbReference>
<accession>A0AAE3KHB8</accession>
<feature type="domain" description="Nitrite/Sulfite reductase ferredoxin-like" evidence="8">
    <location>
        <begin position="53"/>
        <end position="110"/>
    </location>
</feature>
<dbReference type="Proteomes" id="UP001205843">
    <property type="component" value="Unassembled WGS sequence"/>
</dbReference>
<proteinExistence type="predicted"/>
<protein>
    <submittedName>
        <fullName evidence="9">Sulfite reductase (NADPH) hemoprotein beta-component</fullName>
        <ecNumber evidence="9">1.8.1.2</ecNumber>
    </submittedName>
</protein>
<dbReference type="Gene3D" id="3.30.413.10">
    <property type="entry name" value="Sulfite Reductase Hemoprotein, domain 1"/>
    <property type="match status" value="2"/>
</dbReference>
<dbReference type="GO" id="GO:0020037">
    <property type="term" value="F:heme binding"/>
    <property type="evidence" value="ECO:0007669"/>
    <property type="project" value="InterPro"/>
</dbReference>